<dbReference type="Gene3D" id="3.30.730.10">
    <property type="entry name" value="AP2/ERF domain"/>
    <property type="match status" value="1"/>
</dbReference>
<comment type="subcellular location">
    <subcellularLocation>
        <location evidence="1">Nucleus</location>
    </subcellularLocation>
</comment>
<sequence>MEEIELQPLVKFTQHTVTTHKPINHRRKVVRIVLTDADATDSSDDESNSPVHRVIKRYVQEIKFQSFSPKQNQRNKRKWNPSRKKFRGVRQRPWGRWAAEIRDPTLGKRVWLGTYNTPEEAALVYDRAAVRIKGPDAVTNFVTEGVPESTTESEGGASGNDAALSPTSVLRYDEWTTPFDELCSDWPLGLTGFGMSGNHQRAVEFDEFDFSEFVDDVR</sequence>
<dbReference type="EMBL" id="JAYDYQ010002534">
    <property type="protein sequence ID" value="KAK4483051.1"/>
    <property type="molecule type" value="Genomic_DNA"/>
</dbReference>
<feature type="region of interest" description="Disordered" evidence="6">
    <location>
        <begin position="67"/>
        <end position="87"/>
    </location>
</feature>
<keyword evidence="4" id="KW-0804">Transcription</keyword>
<feature type="domain" description="AP2/ERF" evidence="7">
    <location>
        <begin position="85"/>
        <end position="142"/>
    </location>
</feature>
<accession>A0ABR0D2E1</accession>
<proteinExistence type="predicted"/>
<keyword evidence="9" id="KW-1185">Reference proteome</keyword>
<protein>
    <recommendedName>
        <fullName evidence="7">AP2/ERF domain-containing protein</fullName>
    </recommendedName>
</protein>
<dbReference type="CDD" id="cd00018">
    <property type="entry name" value="AP2"/>
    <property type="match status" value="1"/>
</dbReference>
<dbReference type="PANTHER" id="PTHR31194:SF166">
    <property type="entry name" value="PATHOGENESIS-RELATED GENES TRANSCRIPTIONAL ACTIVATOR PTI6"/>
    <property type="match status" value="1"/>
</dbReference>
<dbReference type="PIRSF" id="PIRSF038123">
    <property type="entry name" value="PTI6"/>
    <property type="match status" value="1"/>
</dbReference>
<dbReference type="InterPro" id="IPR016177">
    <property type="entry name" value="DNA-bd_dom_sf"/>
</dbReference>
<keyword evidence="2" id="KW-0805">Transcription regulation</keyword>
<keyword evidence="3" id="KW-0238">DNA-binding</keyword>
<dbReference type="Pfam" id="PF00847">
    <property type="entry name" value="AP2"/>
    <property type="match status" value="1"/>
</dbReference>
<evidence type="ECO:0000256" key="5">
    <source>
        <dbReference type="ARBA" id="ARBA00023242"/>
    </source>
</evidence>
<dbReference type="InterPro" id="IPR050913">
    <property type="entry name" value="AP2/ERF_ERF"/>
</dbReference>
<dbReference type="InterPro" id="IPR036955">
    <property type="entry name" value="AP2/ERF_dom_sf"/>
</dbReference>
<dbReference type="SMART" id="SM00380">
    <property type="entry name" value="AP2"/>
    <property type="match status" value="1"/>
</dbReference>
<evidence type="ECO:0000256" key="1">
    <source>
        <dbReference type="ARBA" id="ARBA00004123"/>
    </source>
</evidence>
<dbReference type="InterPro" id="IPR001471">
    <property type="entry name" value="AP2/ERF_dom"/>
</dbReference>
<feature type="compositionally biased region" description="Basic residues" evidence="6">
    <location>
        <begin position="73"/>
        <end position="87"/>
    </location>
</feature>
<evidence type="ECO:0000313" key="8">
    <source>
        <dbReference type="EMBL" id="KAK4483051.1"/>
    </source>
</evidence>
<dbReference type="SUPFAM" id="SSF54171">
    <property type="entry name" value="DNA-binding domain"/>
    <property type="match status" value="1"/>
</dbReference>
<evidence type="ECO:0000256" key="4">
    <source>
        <dbReference type="ARBA" id="ARBA00023163"/>
    </source>
</evidence>
<gene>
    <name evidence="8" type="ORF">RD792_010227</name>
</gene>
<evidence type="ECO:0000256" key="6">
    <source>
        <dbReference type="SAM" id="MobiDB-lite"/>
    </source>
</evidence>
<keyword evidence="5" id="KW-0539">Nucleus</keyword>
<comment type="caution">
    <text evidence="8">The sequence shown here is derived from an EMBL/GenBank/DDBJ whole genome shotgun (WGS) entry which is preliminary data.</text>
</comment>
<name>A0ABR0D2E1_9LAMI</name>
<evidence type="ECO:0000259" key="7">
    <source>
        <dbReference type="PROSITE" id="PS51032"/>
    </source>
</evidence>
<dbReference type="PROSITE" id="PS51032">
    <property type="entry name" value="AP2_ERF"/>
    <property type="match status" value="1"/>
</dbReference>
<organism evidence="8 9">
    <name type="scientific">Penstemon davidsonii</name>
    <dbReference type="NCBI Taxonomy" id="160366"/>
    <lineage>
        <taxon>Eukaryota</taxon>
        <taxon>Viridiplantae</taxon>
        <taxon>Streptophyta</taxon>
        <taxon>Embryophyta</taxon>
        <taxon>Tracheophyta</taxon>
        <taxon>Spermatophyta</taxon>
        <taxon>Magnoliopsida</taxon>
        <taxon>eudicotyledons</taxon>
        <taxon>Gunneridae</taxon>
        <taxon>Pentapetalae</taxon>
        <taxon>asterids</taxon>
        <taxon>lamiids</taxon>
        <taxon>Lamiales</taxon>
        <taxon>Plantaginaceae</taxon>
        <taxon>Cheloneae</taxon>
        <taxon>Penstemon</taxon>
    </lineage>
</organism>
<evidence type="ECO:0000256" key="3">
    <source>
        <dbReference type="ARBA" id="ARBA00023125"/>
    </source>
</evidence>
<reference evidence="8 9" key="1">
    <citation type="journal article" date="2023" name="bioRxiv">
        <title>Genome report: Whole genome sequence and annotation of Penstemon davidsonii.</title>
        <authorList>
            <person name="Ostevik K.L."/>
            <person name="Alabady M."/>
            <person name="Zhang M."/>
            <person name="Rausher M.D."/>
        </authorList>
    </citation>
    <scope>NUCLEOTIDE SEQUENCE [LARGE SCALE GENOMIC DNA]</scope>
    <source>
        <strain evidence="8">DNT005</strain>
        <tissue evidence="8">Whole leaf</tissue>
    </source>
</reference>
<dbReference type="Proteomes" id="UP001291926">
    <property type="component" value="Unassembled WGS sequence"/>
</dbReference>
<evidence type="ECO:0000313" key="9">
    <source>
        <dbReference type="Proteomes" id="UP001291926"/>
    </source>
</evidence>
<dbReference type="PANTHER" id="PTHR31194">
    <property type="entry name" value="SHN SHINE , DNA BINDING / TRANSCRIPTION FACTOR"/>
    <property type="match status" value="1"/>
</dbReference>
<evidence type="ECO:0000256" key="2">
    <source>
        <dbReference type="ARBA" id="ARBA00023015"/>
    </source>
</evidence>
<dbReference type="PRINTS" id="PR00367">
    <property type="entry name" value="ETHRSPELEMNT"/>
</dbReference>